<sequence>MQWCIDLLTAHPLIVPFPHSPHLLAIVHVSAADDKEKVRQSKGAHARFMA</sequence>
<protein>
    <submittedName>
        <fullName evidence="1">Uncharacterized protein</fullName>
    </submittedName>
</protein>
<evidence type="ECO:0000313" key="1">
    <source>
        <dbReference type="EMBL" id="AEZ59619.1"/>
    </source>
</evidence>
<dbReference type="KEGG" id="tpg:TPEGAU_0361a"/>
<accession>A0AAU8Q0L9</accession>
<gene>
    <name evidence="1" type="ordered locus">TPEGAU_0361a</name>
</gene>
<dbReference type="Proteomes" id="UP000008192">
    <property type="component" value="Chromosome"/>
</dbReference>
<proteinExistence type="predicted"/>
<dbReference type="AlphaFoldDB" id="A0AAU8Q0L9"/>
<name>A0AAU8Q0L9_TREPG</name>
<organism evidence="1 2">
    <name type="scientific">Treponema pallidum subsp. pertenue (strain Gauthier)</name>
    <dbReference type="NCBI Taxonomy" id="491080"/>
    <lineage>
        <taxon>Bacteria</taxon>
        <taxon>Pseudomonadati</taxon>
        <taxon>Spirochaetota</taxon>
        <taxon>Spirochaetia</taxon>
        <taxon>Spirochaetales</taxon>
        <taxon>Treponemataceae</taxon>
        <taxon>Treponema</taxon>
    </lineage>
</organism>
<evidence type="ECO:0000313" key="2">
    <source>
        <dbReference type="Proteomes" id="UP000008192"/>
    </source>
</evidence>
<dbReference type="EMBL" id="CP002376">
    <property type="protein sequence ID" value="AEZ59619.1"/>
    <property type="molecule type" value="Genomic_DNA"/>
</dbReference>
<reference evidence="2" key="1">
    <citation type="journal article" date="2012" name="PLoS Negl. Trop. Dis.">
        <title>Whole genome sequences of three Treponema pallidum ssp. pertenue strains: yaws and syphilis treponemes differ in less than 0.2% of the genome sequence.</title>
        <authorList>
            <person name="Cejkova D."/>
            <person name="Zobanikova M."/>
            <person name="Chen L."/>
            <person name="Pospisilova P."/>
            <person name="Strouhal M."/>
            <person name="Qin X."/>
            <person name="Mikalova L."/>
            <person name="Norris S.J."/>
            <person name="Muzny D.M."/>
            <person name="Gibbs R.A."/>
            <person name="Fulton L.L."/>
            <person name="Sodergren E."/>
            <person name="Weinstock G.M."/>
            <person name="Smajs D."/>
        </authorList>
    </citation>
    <scope>NUCLEOTIDE SEQUENCE [LARGE SCALE GENOMIC DNA]</scope>
    <source>
        <strain evidence="2">Gauthier</strain>
    </source>
</reference>